<evidence type="ECO:0000256" key="4">
    <source>
        <dbReference type="ARBA" id="ARBA00023172"/>
    </source>
</evidence>
<dbReference type="Proteomes" id="UP000228596">
    <property type="component" value="Unassembled WGS sequence"/>
</dbReference>
<dbReference type="PANTHER" id="PTHR30563:SF0">
    <property type="entry name" value="DNA RECOMBINATION PROTEIN RMUC"/>
    <property type="match status" value="1"/>
</dbReference>
<evidence type="ECO:0008006" key="8">
    <source>
        <dbReference type="Google" id="ProtNLM"/>
    </source>
</evidence>
<reference evidence="7" key="1">
    <citation type="submission" date="2017-09" db="EMBL/GenBank/DDBJ databases">
        <title>Depth-based differentiation of microbial function through sediment-hosted aquifers and enrichment of novel symbionts in the deep terrestrial subsurface.</title>
        <authorList>
            <person name="Probst A.J."/>
            <person name="Ladd B."/>
            <person name="Jarett J.K."/>
            <person name="Geller-Mcgrath D.E."/>
            <person name="Sieber C.M.K."/>
            <person name="Emerson J.B."/>
            <person name="Anantharaman K."/>
            <person name="Thomas B.C."/>
            <person name="Malmstrom R."/>
            <person name="Stieglmeier M."/>
            <person name="Klingl A."/>
            <person name="Woyke T."/>
            <person name="Ryan C.M."/>
            <person name="Banfield J.F."/>
        </authorList>
    </citation>
    <scope>NUCLEOTIDE SEQUENCE [LARGE SCALE GENOMIC DNA]</scope>
</reference>
<evidence type="ECO:0000256" key="2">
    <source>
        <dbReference type="ARBA" id="ARBA00009840"/>
    </source>
</evidence>
<keyword evidence="5" id="KW-0472">Membrane</keyword>
<comment type="caution">
    <text evidence="6">The sequence shown here is derived from an EMBL/GenBank/DDBJ whole genome shotgun (WGS) entry which is preliminary data.</text>
</comment>
<protein>
    <recommendedName>
        <fullName evidence="8">DNA recombination protein RmuC</fullName>
    </recommendedName>
</protein>
<keyword evidence="3" id="KW-0175">Coiled coil</keyword>
<keyword evidence="4" id="KW-0233">DNA recombination</keyword>
<comment type="similarity">
    <text evidence="2">Belongs to the RmuC family.</text>
</comment>
<evidence type="ECO:0000313" key="7">
    <source>
        <dbReference type="Proteomes" id="UP000228596"/>
    </source>
</evidence>
<evidence type="ECO:0000256" key="1">
    <source>
        <dbReference type="ARBA" id="ARBA00003416"/>
    </source>
</evidence>
<evidence type="ECO:0000256" key="3">
    <source>
        <dbReference type="ARBA" id="ARBA00023054"/>
    </source>
</evidence>
<dbReference type="EMBL" id="PEZV01000027">
    <property type="protein sequence ID" value="PIT97240.1"/>
    <property type="molecule type" value="Genomic_DNA"/>
</dbReference>
<comment type="function">
    <text evidence="1">Involved in DNA recombination.</text>
</comment>
<proteinExistence type="inferred from homology"/>
<evidence type="ECO:0000313" key="6">
    <source>
        <dbReference type="EMBL" id="PIT97240.1"/>
    </source>
</evidence>
<feature type="transmembrane region" description="Helical" evidence="5">
    <location>
        <begin position="6"/>
        <end position="28"/>
    </location>
</feature>
<keyword evidence="5" id="KW-0812">Transmembrane</keyword>
<sequence length="342" mass="38933">MEKEILILLIAIFAGLIIAAGVIIFYISRKLQELRNDRLNDQSMQLLNQNVVSLQNSFQEKLDRTNQSINERLDNAARVIGLVNRELGQMSQIGTSLQSLQNFLKNPKLRGGLGEQGLKDMLAQTFPNELYKMQHKFRNGQTVDAAIKIEAGIVPVDAKFPLENFNRIINAKTEEERGEARRKFRSDFRVHVNAISKKYILTDEGTVDFALMYIPSETVYYELISNENDLHDYAIRAKVIPTSPNTFFYYLRSIMLGLQGKRISEMSKQILSTLKIIQTQSKKFGDGLSVLNRHVTNAKSTMEKVDSEYSQLANKIDHVSTLEAQQTDLIEETTEAKPDELI</sequence>
<gene>
    <name evidence="6" type="ORF">COT77_02635</name>
</gene>
<keyword evidence="5" id="KW-1133">Transmembrane helix</keyword>
<dbReference type="Pfam" id="PF02646">
    <property type="entry name" value="RmuC"/>
    <property type="match status" value="1"/>
</dbReference>
<organism evidence="6 7">
    <name type="scientific">Candidatus Berkelbacteria bacterium CG10_big_fil_rev_8_21_14_0_10_41_12</name>
    <dbReference type="NCBI Taxonomy" id="1974513"/>
    <lineage>
        <taxon>Bacteria</taxon>
        <taxon>Candidatus Berkelbacteria</taxon>
    </lineage>
</organism>
<accession>A0A2M6WWS3</accession>
<name>A0A2M6WWS3_9BACT</name>
<dbReference type="PANTHER" id="PTHR30563">
    <property type="entry name" value="DNA RECOMBINATION PROTEIN RMUC"/>
    <property type="match status" value="1"/>
</dbReference>
<evidence type="ECO:0000256" key="5">
    <source>
        <dbReference type="SAM" id="Phobius"/>
    </source>
</evidence>
<dbReference type="InterPro" id="IPR003798">
    <property type="entry name" value="DNA_recombination_RmuC"/>
</dbReference>
<dbReference type="AlphaFoldDB" id="A0A2M6WWS3"/>
<dbReference type="GO" id="GO:0006310">
    <property type="term" value="P:DNA recombination"/>
    <property type="evidence" value="ECO:0007669"/>
    <property type="project" value="UniProtKB-KW"/>
</dbReference>